<reference evidence="2" key="1">
    <citation type="submission" date="2020-08" db="EMBL/GenBank/DDBJ databases">
        <title>Taxonomic study for Lactobacillus species isolated from hardwood bark.</title>
        <authorList>
            <person name="Tohno M."/>
            <person name="Tanizawa Y."/>
        </authorList>
    </citation>
    <scope>NUCLEOTIDE SEQUENCE</scope>
    <source>
        <strain evidence="2">B40</strain>
    </source>
</reference>
<dbReference type="EMBL" id="BMAY01000006">
    <property type="protein sequence ID" value="GFZ27094.1"/>
    <property type="molecule type" value="Genomic_DNA"/>
</dbReference>
<dbReference type="AlphaFoldDB" id="A0A916QGX9"/>
<feature type="transmembrane region" description="Helical" evidence="1">
    <location>
        <begin position="106"/>
        <end position="128"/>
    </location>
</feature>
<sequence length="202" mass="23000">MSSDEVTKENKKIRKATDSDIDKLDKNDDALTKWMLKYRHNGIIKAILKFEVKYPTTYQFIVFNLLSNCATITNFVVLWLSSLLFFKNMTQPFSWWIFDYSAKSSGGLGGFVSFLLAYICAQVVNYFVQRDMVFGAKFGAWKLFWYIVTVVVAGIVSVWMPPHIIAVLNPYVGGGSSTIANICNIIAQVAINWPMMKFVIMK</sequence>
<accession>A0A916QGX9</accession>
<organism evidence="2 3">
    <name type="scientific">Lactobacillus corticis</name>
    <dbReference type="NCBI Taxonomy" id="2201249"/>
    <lineage>
        <taxon>Bacteria</taxon>
        <taxon>Bacillati</taxon>
        <taxon>Bacillota</taxon>
        <taxon>Bacilli</taxon>
        <taxon>Lactobacillales</taxon>
        <taxon>Lactobacillaceae</taxon>
        <taxon>Lactobacillus</taxon>
    </lineage>
</organism>
<gene>
    <name evidence="2" type="ORF">LCB40_09740</name>
</gene>
<keyword evidence="1" id="KW-0472">Membrane</keyword>
<keyword evidence="1" id="KW-0812">Transmembrane</keyword>
<evidence type="ECO:0000256" key="1">
    <source>
        <dbReference type="SAM" id="Phobius"/>
    </source>
</evidence>
<feature type="transmembrane region" description="Helical" evidence="1">
    <location>
        <begin position="60"/>
        <end position="86"/>
    </location>
</feature>
<evidence type="ECO:0000313" key="2">
    <source>
        <dbReference type="EMBL" id="GFZ27094.1"/>
    </source>
</evidence>
<comment type="caution">
    <text evidence="2">The sequence shown here is derived from an EMBL/GenBank/DDBJ whole genome shotgun (WGS) entry which is preliminary data.</text>
</comment>
<evidence type="ECO:0008006" key="4">
    <source>
        <dbReference type="Google" id="ProtNLM"/>
    </source>
</evidence>
<feature type="transmembrane region" description="Helical" evidence="1">
    <location>
        <begin position="171"/>
        <end position="193"/>
    </location>
</feature>
<keyword evidence="1" id="KW-1133">Transmembrane helix</keyword>
<evidence type="ECO:0000313" key="3">
    <source>
        <dbReference type="Proteomes" id="UP000677218"/>
    </source>
</evidence>
<proteinExistence type="predicted"/>
<dbReference type="Proteomes" id="UP000677218">
    <property type="component" value="Unassembled WGS sequence"/>
</dbReference>
<protein>
    <recommendedName>
        <fullName evidence="4">GtrA-like protein domain-containing protein</fullName>
    </recommendedName>
</protein>
<keyword evidence="3" id="KW-1185">Reference proteome</keyword>
<name>A0A916QGX9_9LACO</name>
<feature type="transmembrane region" description="Helical" evidence="1">
    <location>
        <begin position="140"/>
        <end position="159"/>
    </location>
</feature>